<dbReference type="KEGG" id="dpp:DICPUDRAFT_94789"/>
<dbReference type="InterPro" id="IPR011701">
    <property type="entry name" value="MFS"/>
</dbReference>
<accession>F0ZNI2</accession>
<dbReference type="Pfam" id="PF07690">
    <property type="entry name" value="MFS_1"/>
    <property type="match status" value="1"/>
</dbReference>
<dbReference type="InterPro" id="IPR036259">
    <property type="entry name" value="MFS_trans_sf"/>
</dbReference>
<evidence type="ECO:0000313" key="7">
    <source>
        <dbReference type="EMBL" id="EGC34502.1"/>
    </source>
</evidence>
<evidence type="ECO:0000256" key="4">
    <source>
        <dbReference type="ARBA" id="ARBA00023136"/>
    </source>
</evidence>
<evidence type="ECO:0000256" key="5">
    <source>
        <dbReference type="SAM" id="Phobius"/>
    </source>
</evidence>
<keyword evidence="3 5" id="KW-1133">Transmembrane helix</keyword>
<dbReference type="VEuPathDB" id="AmoebaDB:DICPUDRAFT_94789"/>
<name>F0ZNI2_DICPU</name>
<protein>
    <recommendedName>
        <fullName evidence="6">Major facilitator superfamily (MFS) profile domain-containing protein</fullName>
    </recommendedName>
</protein>
<feature type="transmembrane region" description="Helical" evidence="5">
    <location>
        <begin position="365"/>
        <end position="390"/>
    </location>
</feature>
<dbReference type="PROSITE" id="PS50850">
    <property type="entry name" value="MFS"/>
    <property type="match status" value="1"/>
</dbReference>
<feature type="domain" description="Major facilitator superfamily (MFS) profile" evidence="6">
    <location>
        <begin position="27"/>
        <end position="453"/>
    </location>
</feature>
<feature type="transmembrane region" description="Helical" evidence="5">
    <location>
        <begin position="28"/>
        <end position="52"/>
    </location>
</feature>
<dbReference type="GO" id="GO:0005765">
    <property type="term" value="C:lysosomal membrane"/>
    <property type="evidence" value="ECO:0000318"/>
    <property type="project" value="GO_Central"/>
</dbReference>
<feature type="transmembrane region" description="Helical" evidence="5">
    <location>
        <begin position="299"/>
        <end position="317"/>
    </location>
</feature>
<evidence type="ECO:0000256" key="1">
    <source>
        <dbReference type="ARBA" id="ARBA00004141"/>
    </source>
</evidence>
<gene>
    <name evidence="7" type="ORF">DICPUDRAFT_94789</name>
</gene>
<dbReference type="AlphaFoldDB" id="F0ZNI2"/>
<feature type="transmembrane region" description="Helical" evidence="5">
    <location>
        <begin position="256"/>
        <end position="279"/>
    </location>
</feature>
<feature type="transmembrane region" description="Helical" evidence="5">
    <location>
        <begin position="117"/>
        <end position="135"/>
    </location>
</feature>
<dbReference type="PANTHER" id="PTHR23510:SF15">
    <property type="entry name" value="MAJOR FACILITATOR SUPERFAMILY (MFS) PROFILE DOMAIN-CONTAINING PROTEIN"/>
    <property type="match status" value="1"/>
</dbReference>
<dbReference type="InterPro" id="IPR051068">
    <property type="entry name" value="MFS_Domain-Containing_Protein"/>
</dbReference>
<evidence type="ECO:0000256" key="3">
    <source>
        <dbReference type="ARBA" id="ARBA00022989"/>
    </source>
</evidence>
<feature type="transmembrane region" description="Helical" evidence="5">
    <location>
        <begin position="58"/>
        <end position="78"/>
    </location>
</feature>
<feature type="transmembrane region" description="Helical" evidence="5">
    <location>
        <begin position="90"/>
        <end position="111"/>
    </location>
</feature>
<dbReference type="eggNOG" id="KOG2325">
    <property type="taxonomic scope" value="Eukaryota"/>
</dbReference>
<proteinExistence type="predicted"/>
<keyword evidence="4 5" id="KW-0472">Membrane</keyword>
<dbReference type="RefSeq" id="XP_003288991.1">
    <property type="nucleotide sequence ID" value="XM_003288943.1"/>
</dbReference>
<organism evidence="7 8">
    <name type="scientific">Dictyostelium purpureum</name>
    <name type="common">Slime mold</name>
    <dbReference type="NCBI Taxonomy" id="5786"/>
    <lineage>
        <taxon>Eukaryota</taxon>
        <taxon>Amoebozoa</taxon>
        <taxon>Evosea</taxon>
        <taxon>Eumycetozoa</taxon>
        <taxon>Dictyostelia</taxon>
        <taxon>Dictyosteliales</taxon>
        <taxon>Dictyosteliaceae</taxon>
        <taxon>Dictyostelium</taxon>
    </lineage>
</organism>
<keyword evidence="2 5" id="KW-0812">Transmembrane</keyword>
<evidence type="ECO:0000259" key="6">
    <source>
        <dbReference type="PROSITE" id="PS50850"/>
    </source>
</evidence>
<dbReference type="Gene3D" id="1.20.1250.20">
    <property type="entry name" value="MFS general substrate transporter like domains"/>
    <property type="match status" value="1"/>
</dbReference>
<comment type="subcellular location">
    <subcellularLocation>
        <location evidence="1">Membrane</location>
        <topology evidence="1">Multi-pass membrane protein</topology>
    </subcellularLocation>
</comment>
<keyword evidence="8" id="KW-1185">Reference proteome</keyword>
<dbReference type="Proteomes" id="UP000001064">
    <property type="component" value="Unassembled WGS sequence"/>
</dbReference>
<dbReference type="OMA" id="KTPRRFW"/>
<dbReference type="SUPFAM" id="SSF103473">
    <property type="entry name" value="MFS general substrate transporter"/>
    <property type="match status" value="1"/>
</dbReference>
<feature type="transmembrane region" description="Helical" evidence="5">
    <location>
        <begin position="155"/>
        <end position="176"/>
    </location>
</feature>
<evidence type="ECO:0000256" key="2">
    <source>
        <dbReference type="ARBA" id="ARBA00022692"/>
    </source>
</evidence>
<feature type="transmembrane region" description="Helical" evidence="5">
    <location>
        <begin position="188"/>
        <end position="208"/>
    </location>
</feature>
<feature type="transmembrane region" description="Helical" evidence="5">
    <location>
        <begin position="402"/>
        <end position="423"/>
    </location>
</feature>
<dbReference type="GO" id="GO:0022857">
    <property type="term" value="F:transmembrane transporter activity"/>
    <property type="evidence" value="ECO:0000318"/>
    <property type="project" value="GO_Central"/>
</dbReference>
<feature type="transmembrane region" description="Helical" evidence="5">
    <location>
        <begin position="324"/>
        <end position="345"/>
    </location>
</feature>
<dbReference type="EMBL" id="GL871095">
    <property type="protein sequence ID" value="EGC34502.1"/>
    <property type="molecule type" value="Genomic_DNA"/>
</dbReference>
<feature type="transmembrane region" description="Helical" evidence="5">
    <location>
        <begin position="429"/>
        <end position="447"/>
    </location>
</feature>
<dbReference type="PANTHER" id="PTHR23510">
    <property type="entry name" value="INNER MEMBRANE TRANSPORT PROTEIN YAJR"/>
    <property type="match status" value="1"/>
</dbReference>
<evidence type="ECO:0000313" key="8">
    <source>
        <dbReference type="Proteomes" id="UP000001064"/>
    </source>
</evidence>
<dbReference type="InParanoid" id="F0ZNI2"/>
<reference evidence="8" key="1">
    <citation type="journal article" date="2011" name="Genome Biol.">
        <title>Comparative genomics of the social amoebae Dictyostelium discoideum and Dictyostelium purpureum.</title>
        <authorList>
            <consortium name="US DOE Joint Genome Institute (JGI-PGF)"/>
            <person name="Sucgang R."/>
            <person name="Kuo A."/>
            <person name="Tian X."/>
            <person name="Salerno W."/>
            <person name="Parikh A."/>
            <person name="Feasley C.L."/>
            <person name="Dalin E."/>
            <person name="Tu H."/>
            <person name="Huang E."/>
            <person name="Barry K."/>
            <person name="Lindquist E."/>
            <person name="Shapiro H."/>
            <person name="Bruce D."/>
            <person name="Schmutz J."/>
            <person name="Salamov A."/>
            <person name="Fey P."/>
            <person name="Gaudet P."/>
            <person name="Anjard C."/>
            <person name="Babu M.M."/>
            <person name="Basu S."/>
            <person name="Bushmanova Y."/>
            <person name="van der Wel H."/>
            <person name="Katoh-Kurasawa M."/>
            <person name="Dinh C."/>
            <person name="Coutinho P.M."/>
            <person name="Saito T."/>
            <person name="Elias M."/>
            <person name="Schaap P."/>
            <person name="Kay R.R."/>
            <person name="Henrissat B."/>
            <person name="Eichinger L."/>
            <person name="Rivero F."/>
            <person name="Putnam N.H."/>
            <person name="West C.M."/>
            <person name="Loomis W.F."/>
            <person name="Chisholm R.L."/>
            <person name="Shaulsky G."/>
            <person name="Strassmann J.E."/>
            <person name="Queller D.C."/>
            <person name="Kuspa A."/>
            <person name="Grigoriev I.V."/>
        </authorList>
    </citation>
    <scope>NUCLEOTIDE SEQUENCE [LARGE SCALE GENOMIC DNA]</scope>
    <source>
        <strain evidence="8">QSDP1</strain>
    </source>
</reference>
<sequence length="478" mass="52914">METFESENLLSDEKRSYQVVGQNTPNKYWIGLIIILLSNISLSIVSVSIWPYLHYNNLSIYVFAISISGFHTGASIGRKFFSYYIEKTQSYWLLLFTSLAVTFIGDILYAAIPDSTFVLISRAIVGFGTGSQVILQSLLTDSSDPILLKTRISKVSLATSFGYIIGPAIIAIISSINLTTALNIKDGLLVLVWLSAFLTFLAMVIAIIGKFTDNSISRHYQSNLGTSGEIDEGSYQVYNKNIFRAPKACCIIPPKVLVVIFGFTHFLIFNAGMVLETLIIPFLTDVGGVSSYNWNLTKISLFFMGLGVSCAITLFVSKKITDQSLLLIGSVMLMVVGYGFMIVWSLPDSKIVTNVENLDPPLVRFLLGVVSVAIGFPLAVTSSITLFFQLFSGQSSSFYSTFFQFASNFGRLLGPVWAALIFSYVNSNFTFLFAFILCLVSLFFLIITKKSIRYINTTTSPKKNPIISINDEDDNNQF</sequence>
<dbReference type="OrthoDB" id="370281at2759"/>
<dbReference type="InterPro" id="IPR020846">
    <property type="entry name" value="MFS_dom"/>
</dbReference>
<dbReference type="GeneID" id="10499738"/>